<name>D8UJB7_VOLCA</name>
<dbReference type="KEGG" id="vcn:VOLCADRAFT_100062"/>
<keyword evidence="2" id="KW-1185">Reference proteome</keyword>
<dbReference type="EMBL" id="GL378424">
    <property type="protein sequence ID" value="EFJ40209.1"/>
    <property type="molecule type" value="Genomic_DNA"/>
</dbReference>
<evidence type="ECO:0000313" key="2">
    <source>
        <dbReference type="Proteomes" id="UP000001058"/>
    </source>
</evidence>
<proteinExistence type="predicted"/>
<reference evidence="1 2" key="1">
    <citation type="journal article" date="2010" name="Science">
        <title>Genomic analysis of organismal complexity in the multicellular green alga Volvox carteri.</title>
        <authorList>
            <person name="Prochnik S.E."/>
            <person name="Umen J."/>
            <person name="Nedelcu A.M."/>
            <person name="Hallmann A."/>
            <person name="Miller S.M."/>
            <person name="Nishii I."/>
            <person name="Ferris P."/>
            <person name="Kuo A."/>
            <person name="Mitros T."/>
            <person name="Fritz-Laylin L.K."/>
            <person name="Hellsten U."/>
            <person name="Chapman J."/>
            <person name="Simakov O."/>
            <person name="Rensing S.A."/>
            <person name="Terry A."/>
            <person name="Pangilinan J."/>
            <person name="Kapitonov V."/>
            <person name="Jurka J."/>
            <person name="Salamov A."/>
            <person name="Shapiro H."/>
            <person name="Schmutz J."/>
            <person name="Grimwood J."/>
            <person name="Lindquist E."/>
            <person name="Lucas S."/>
            <person name="Grigoriev I.V."/>
            <person name="Schmitt R."/>
            <person name="Kirk D."/>
            <person name="Rokhsar D.S."/>
        </authorList>
    </citation>
    <scope>NUCLEOTIDE SEQUENCE [LARGE SCALE GENOMIC DNA]</scope>
    <source>
        <strain evidence="2">f. Nagariensis / Eve</strain>
    </source>
</reference>
<dbReference type="AlphaFoldDB" id="D8UJB7"/>
<dbReference type="GeneID" id="9628212"/>
<gene>
    <name evidence="1" type="ORF">VOLCADRAFT_100062</name>
</gene>
<protein>
    <submittedName>
        <fullName evidence="1">Uncharacterized protein</fullName>
    </submittedName>
</protein>
<dbReference type="RefSeq" id="XP_002958753.1">
    <property type="nucleotide sequence ID" value="XM_002958707.1"/>
</dbReference>
<evidence type="ECO:0000313" key="1">
    <source>
        <dbReference type="EMBL" id="EFJ40209.1"/>
    </source>
</evidence>
<accession>D8UJB7</accession>
<organism evidence="2">
    <name type="scientific">Volvox carteri f. nagariensis</name>
    <dbReference type="NCBI Taxonomy" id="3068"/>
    <lineage>
        <taxon>Eukaryota</taxon>
        <taxon>Viridiplantae</taxon>
        <taxon>Chlorophyta</taxon>
        <taxon>core chlorophytes</taxon>
        <taxon>Chlorophyceae</taxon>
        <taxon>CS clade</taxon>
        <taxon>Chlamydomonadales</taxon>
        <taxon>Volvocaceae</taxon>
        <taxon>Volvox</taxon>
    </lineage>
</organism>
<dbReference type="InParanoid" id="D8UJB7"/>
<dbReference type="Proteomes" id="UP000001058">
    <property type="component" value="Unassembled WGS sequence"/>
</dbReference>
<sequence length="232" mass="26595">MSCSCDEFPRGTHTQAHTQAHTHATLKSKEKGTKSDWSLVMSDAVTWITVRCRTMGRAMIWSLKSSSTRWTPLHAGYCFQYHPGWQAPFDQFRIRKARACSIANGLTTCSRSLRTEYRMPVPWFQYSPREAGRHTQIGYPLSLVYLILPRDFMHKTAGHKKLLRTCLLPSFGPKRPPVRRCRPFAVQQSLDLVFTGPVRDGMPFAVLSSVTHYISLLPSKDNSYCPPVLRYW</sequence>